<dbReference type="InterPro" id="IPR003772">
    <property type="entry name" value="YceD"/>
</dbReference>
<dbReference type="Proteomes" id="UP000824078">
    <property type="component" value="Unassembled WGS sequence"/>
</dbReference>
<evidence type="ECO:0000313" key="1">
    <source>
        <dbReference type="EMBL" id="HIU23428.1"/>
    </source>
</evidence>
<evidence type="ECO:0000313" key="2">
    <source>
        <dbReference type="Proteomes" id="UP000824078"/>
    </source>
</evidence>
<reference evidence="1" key="1">
    <citation type="submission" date="2020-10" db="EMBL/GenBank/DDBJ databases">
        <authorList>
            <person name="Gilroy R."/>
        </authorList>
    </citation>
    <scope>NUCLEOTIDE SEQUENCE</scope>
    <source>
        <strain evidence="1">ChiHjej12B11-29160</strain>
    </source>
</reference>
<organism evidence="1 2">
    <name type="scientific">Candidatus Coprovicinus avistercoris</name>
    <dbReference type="NCBI Taxonomy" id="2840754"/>
    <lineage>
        <taxon>Bacteria</taxon>
        <taxon>Bacillati</taxon>
        <taxon>Actinomycetota</taxon>
        <taxon>Coriobacteriia</taxon>
        <taxon>Coriobacteriales</taxon>
        <taxon>Coriobacteriaceae</taxon>
        <taxon>Coriobacteriaceae incertae sedis</taxon>
        <taxon>Candidatus Coprovicinus</taxon>
    </lineage>
</organism>
<dbReference type="EMBL" id="DVMQ01000003">
    <property type="protein sequence ID" value="HIU23428.1"/>
    <property type="molecule type" value="Genomic_DNA"/>
</dbReference>
<reference evidence="1" key="2">
    <citation type="journal article" date="2021" name="PeerJ">
        <title>Extensive microbial diversity within the chicken gut microbiome revealed by metagenomics and culture.</title>
        <authorList>
            <person name="Gilroy R."/>
            <person name="Ravi A."/>
            <person name="Getino M."/>
            <person name="Pursley I."/>
            <person name="Horton D.L."/>
            <person name="Alikhan N.F."/>
            <person name="Baker D."/>
            <person name="Gharbi K."/>
            <person name="Hall N."/>
            <person name="Watson M."/>
            <person name="Adriaenssens E.M."/>
            <person name="Foster-Nyarko E."/>
            <person name="Jarju S."/>
            <person name="Secka A."/>
            <person name="Antonio M."/>
            <person name="Oren A."/>
            <person name="Chaudhuri R.R."/>
            <person name="La Ragione R."/>
            <person name="Hildebrand F."/>
            <person name="Pallen M.J."/>
        </authorList>
    </citation>
    <scope>NUCLEOTIDE SEQUENCE</scope>
    <source>
        <strain evidence="1">ChiHjej12B11-29160</strain>
    </source>
</reference>
<accession>A0A9D1HVP2</accession>
<name>A0A9D1HVP2_9ACTN</name>
<dbReference type="PANTHER" id="PTHR34374:SF1">
    <property type="entry name" value="LARGE RIBOSOMAL RNA SUBUNIT ACCUMULATION PROTEIN YCED HOMOLOG 1, CHLOROPLASTIC"/>
    <property type="match status" value="1"/>
</dbReference>
<proteinExistence type="predicted"/>
<dbReference type="Pfam" id="PF02620">
    <property type="entry name" value="YceD"/>
    <property type="match status" value="1"/>
</dbReference>
<comment type="caution">
    <text evidence="1">The sequence shown here is derived from an EMBL/GenBank/DDBJ whole genome shotgun (WGS) entry which is preliminary data.</text>
</comment>
<protein>
    <submittedName>
        <fullName evidence="1">DUF177 domain-containing protein</fullName>
    </submittedName>
</protein>
<sequence length="188" mass="20553">MEPIIVRVDERLEAPGESITVSGTLDLSSYEMGGRTFTLPEGASYNLVLTNAGDGILATGILHAHVEGVCDRCLDPAAFDVSAEVDEYYLFEEPEEAFSEDEEDDVDYSLISDDDTIDLSEALLSALLMETPYIVLCRPDCKGLCPICGANLNEGDCGCAKQQEEKELEESPFAVLRNLQLDEDESNE</sequence>
<gene>
    <name evidence="1" type="ORF">IAD17_00670</name>
</gene>
<dbReference type="AlphaFoldDB" id="A0A9D1HVP2"/>
<dbReference type="PANTHER" id="PTHR34374">
    <property type="entry name" value="LARGE RIBOSOMAL RNA SUBUNIT ACCUMULATION PROTEIN YCED HOMOLOG 1, CHLOROPLASTIC"/>
    <property type="match status" value="1"/>
</dbReference>